<reference evidence="11" key="1">
    <citation type="submission" date="2019-08" db="EMBL/GenBank/DDBJ databases">
        <title>The improved chromosome-level genome for the pearl oyster Pinctada fucata martensii using PacBio sequencing and Hi-C.</title>
        <authorList>
            <person name="Zheng Z."/>
        </authorList>
    </citation>
    <scope>NUCLEOTIDE SEQUENCE</scope>
    <source>
        <strain evidence="11">ZZ-2019</strain>
        <tissue evidence="11">Adductor muscle</tissue>
    </source>
</reference>
<dbReference type="SMART" id="SM01130">
    <property type="entry name" value="DHDPS"/>
    <property type="match status" value="1"/>
</dbReference>
<dbReference type="EMBL" id="VSWD01000011">
    <property type="protein sequence ID" value="KAK3087251.1"/>
    <property type="molecule type" value="Genomic_DNA"/>
</dbReference>
<comment type="subunit">
    <text evidence="4">Homotetramer.</text>
</comment>
<keyword evidence="6" id="KW-0963">Cytoplasm</keyword>
<dbReference type="Gene3D" id="3.20.20.70">
    <property type="entry name" value="Aldolase class I"/>
    <property type="match status" value="1"/>
</dbReference>
<comment type="caution">
    <text evidence="11">The sequence shown here is derived from an EMBL/GenBank/DDBJ whole genome shotgun (WGS) entry which is preliminary data.</text>
</comment>
<dbReference type="PANTHER" id="PTHR12128:SF21">
    <property type="entry name" value="N-ACETYLNEURAMINATE LYASE"/>
    <property type="match status" value="1"/>
</dbReference>
<evidence type="ECO:0000256" key="10">
    <source>
        <dbReference type="ARBA" id="ARBA00044906"/>
    </source>
</evidence>
<dbReference type="GO" id="GO:0005737">
    <property type="term" value="C:cytoplasm"/>
    <property type="evidence" value="ECO:0007669"/>
    <property type="project" value="UniProtKB-SubCell"/>
</dbReference>
<dbReference type="EC" id="4.1.3.3" evidence="5"/>
<dbReference type="GO" id="GO:0008747">
    <property type="term" value="F:N-acetylneuraminate lyase activity"/>
    <property type="evidence" value="ECO:0007669"/>
    <property type="project" value="UniProtKB-EC"/>
</dbReference>
<sequence length="236" mass="26532">MTKEERQAIVEEWIKVAKGRLKVVVQVGSLHLKESKELSFLLKDSLIAYCKGVASEAPTLPFYYYHLPMFTGVTLNMEDFMRKAKTQIPSLRGIKFSNQDLVDMIGVKYAGDFNILYGTDSQLLAGMTTGAHGAIGSNYNYMPKVFIRMFKDIEVNDLESARKEQLKCQQLRRIIVKYGNLLGGTVASMKPLMSLVGVDVGPPREPMREMTEEETKMFLNEVKELGVINSDSANFA</sequence>
<dbReference type="Proteomes" id="UP001186944">
    <property type="component" value="Unassembled WGS sequence"/>
</dbReference>
<proteinExistence type="inferred from homology"/>
<evidence type="ECO:0000256" key="6">
    <source>
        <dbReference type="ARBA" id="ARBA00022490"/>
    </source>
</evidence>
<comment type="similarity">
    <text evidence="3">Belongs to the DapA family. NanA subfamily.</text>
</comment>
<protein>
    <recommendedName>
        <fullName evidence="5">N-acetylneuraminate lyase</fullName>
        <ecNumber evidence="5">4.1.3.3</ecNumber>
    </recommendedName>
</protein>
<comment type="pathway">
    <text evidence="2">Amino-sugar metabolism; N-acetylneuraminate degradation.</text>
</comment>
<dbReference type="AlphaFoldDB" id="A0AA89BQ96"/>
<dbReference type="InterPro" id="IPR002220">
    <property type="entry name" value="DapA-like"/>
</dbReference>
<evidence type="ECO:0000313" key="12">
    <source>
        <dbReference type="Proteomes" id="UP001186944"/>
    </source>
</evidence>
<name>A0AA89BQ96_PINIB</name>
<evidence type="ECO:0000313" key="11">
    <source>
        <dbReference type="EMBL" id="KAK3087251.1"/>
    </source>
</evidence>
<dbReference type="Pfam" id="PF00701">
    <property type="entry name" value="DHDPS"/>
    <property type="match status" value="1"/>
</dbReference>
<evidence type="ECO:0000256" key="7">
    <source>
        <dbReference type="ARBA" id="ARBA00023239"/>
    </source>
</evidence>
<dbReference type="InterPro" id="IPR013785">
    <property type="entry name" value="Aldolase_TIM"/>
</dbReference>
<evidence type="ECO:0000256" key="5">
    <source>
        <dbReference type="ARBA" id="ARBA00012911"/>
    </source>
</evidence>
<evidence type="ECO:0000256" key="9">
    <source>
        <dbReference type="ARBA" id="ARBA00023277"/>
    </source>
</evidence>
<evidence type="ECO:0000256" key="3">
    <source>
        <dbReference type="ARBA" id="ARBA00006324"/>
    </source>
</evidence>
<keyword evidence="8" id="KW-0704">Schiff base</keyword>
<evidence type="ECO:0000256" key="1">
    <source>
        <dbReference type="ARBA" id="ARBA00004496"/>
    </source>
</evidence>
<keyword evidence="12" id="KW-1185">Reference proteome</keyword>
<evidence type="ECO:0000256" key="4">
    <source>
        <dbReference type="ARBA" id="ARBA00011881"/>
    </source>
</evidence>
<comment type="catalytic activity">
    <reaction evidence="10">
        <text>aceneuramate = aldehydo-N-acetyl-D-mannosamine + pyruvate</text>
        <dbReference type="Rhea" id="RHEA:23296"/>
        <dbReference type="ChEBI" id="CHEBI:15361"/>
        <dbReference type="ChEBI" id="CHEBI:17122"/>
        <dbReference type="ChEBI" id="CHEBI:173083"/>
        <dbReference type="EC" id="4.1.3.3"/>
    </reaction>
</comment>
<gene>
    <name evidence="11" type="ORF">FSP39_003604</name>
</gene>
<accession>A0AA89BQ96</accession>
<comment type="subcellular location">
    <subcellularLocation>
        <location evidence="1">Cytoplasm</location>
    </subcellularLocation>
</comment>
<dbReference type="SUPFAM" id="SSF51569">
    <property type="entry name" value="Aldolase"/>
    <property type="match status" value="1"/>
</dbReference>
<evidence type="ECO:0000256" key="8">
    <source>
        <dbReference type="ARBA" id="ARBA00023270"/>
    </source>
</evidence>
<keyword evidence="9" id="KW-0119">Carbohydrate metabolism</keyword>
<keyword evidence="7" id="KW-0456">Lyase</keyword>
<dbReference type="PANTHER" id="PTHR12128">
    <property type="entry name" value="DIHYDRODIPICOLINATE SYNTHASE"/>
    <property type="match status" value="1"/>
</dbReference>
<evidence type="ECO:0000256" key="2">
    <source>
        <dbReference type="ARBA" id="ARBA00004878"/>
    </source>
</evidence>
<organism evidence="11 12">
    <name type="scientific">Pinctada imbricata</name>
    <name type="common">Atlantic pearl-oyster</name>
    <name type="synonym">Pinctada martensii</name>
    <dbReference type="NCBI Taxonomy" id="66713"/>
    <lineage>
        <taxon>Eukaryota</taxon>
        <taxon>Metazoa</taxon>
        <taxon>Spiralia</taxon>
        <taxon>Lophotrochozoa</taxon>
        <taxon>Mollusca</taxon>
        <taxon>Bivalvia</taxon>
        <taxon>Autobranchia</taxon>
        <taxon>Pteriomorphia</taxon>
        <taxon>Pterioida</taxon>
        <taxon>Pterioidea</taxon>
        <taxon>Pteriidae</taxon>
        <taxon>Pinctada</taxon>
    </lineage>
</organism>